<dbReference type="PROSITE" id="PS50142">
    <property type="entry name" value="RNASE_3_2"/>
    <property type="match status" value="1"/>
</dbReference>
<feature type="domain" description="RNase III" evidence="1">
    <location>
        <begin position="127"/>
        <end position="184"/>
    </location>
</feature>
<evidence type="ECO:0000259" key="1">
    <source>
        <dbReference type="PROSITE" id="PS50142"/>
    </source>
</evidence>
<name>A0A830HTF5_9CHLO</name>
<protein>
    <recommendedName>
        <fullName evidence="1">RNase III domain-containing protein</fullName>
    </recommendedName>
</protein>
<evidence type="ECO:0000313" key="3">
    <source>
        <dbReference type="Proteomes" id="UP000660262"/>
    </source>
</evidence>
<dbReference type="GO" id="GO:0006396">
    <property type="term" value="P:RNA processing"/>
    <property type="evidence" value="ECO:0007669"/>
    <property type="project" value="InterPro"/>
</dbReference>
<reference evidence="2" key="1">
    <citation type="submission" date="2020-10" db="EMBL/GenBank/DDBJ databases">
        <title>Unveiling of a novel bifunctional photoreceptor, Dualchrome1, isolated from a cosmopolitan green alga.</title>
        <authorList>
            <person name="Suzuki S."/>
            <person name="Kawachi M."/>
        </authorList>
    </citation>
    <scope>NUCLEOTIDE SEQUENCE</scope>
    <source>
        <strain evidence="2">NIES 2893</strain>
    </source>
</reference>
<dbReference type="Proteomes" id="UP000660262">
    <property type="component" value="Unassembled WGS sequence"/>
</dbReference>
<dbReference type="GO" id="GO:0004525">
    <property type="term" value="F:ribonuclease III activity"/>
    <property type="evidence" value="ECO:0007669"/>
    <property type="project" value="InterPro"/>
</dbReference>
<dbReference type="Gene3D" id="1.10.1520.10">
    <property type="entry name" value="Ribonuclease III domain"/>
    <property type="match status" value="1"/>
</dbReference>
<evidence type="ECO:0000313" key="2">
    <source>
        <dbReference type="EMBL" id="GHP09953.1"/>
    </source>
</evidence>
<dbReference type="AlphaFoldDB" id="A0A830HTF5"/>
<comment type="caution">
    <text evidence="2">The sequence shown here is derived from an EMBL/GenBank/DDBJ whole genome shotgun (WGS) entry which is preliminary data.</text>
</comment>
<dbReference type="InterPro" id="IPR000999">
    <property type="entry name" value="RNase_III_dom"/>
</dbReference>
<gene>
    <name evidence="2" type="ORF">PPROV_000868600</name>
</gene>
<dbReference type="EMBL" id="BNJQ01000027">
    <property type="protein sequence ID" value="GHP09953.1"/>
    <property type="molecule type" value="Genomic_DNA"/>
</dbReference>
<keyword evidence="3" id="KW-1185">Reference proteome</keyword>
<accession>A0A830HTF5</accession>
<dbReference type="SUPFAM" id="SSF69065">
    <property type="entry name" value="RNase III domain-like"/>
    <property type="match status" value="1"/>
</dbReference>
<proteinExistence type="predicted"/>
<organism evidence="2 3">
    <name type="scientific">Pycnococcus provasolii</name>
    <dbReference type="NCBI Taxonomy" id="41880"/>
    <lineage>
        <taxon>Eukaryota</taxon>
        <taxon>Viridiplantae</taxon>
        <taxon>Chlorophyta</taxon>
        <taxon>Pseudoscourfieldiophyceae</taxon>
        <taxon>Pseudoscourfieldiales</taxon>
        <taxon>Pycnococcaceae</taxon>
        <taxon>Pycnococcus</taxon>
    </lineage>
</organism>
<sequence length="247" mass="26773">MASSVDFVSELHRKLQRIFGTNPDVYVQFTYEEASSTASSSSSAAASFSQQPAFRCHVTLKQIDDERITQQLSQLGWRTDVPLCGAWCPSKKEAKQDACRSILLSLGGGGGTGESLQQSHGAASVSTTSALHSSHDIRQVRAMQGDAVLRLVMVNYVLSVRPNISPGDLANAVTSIVSNEALVKRQRDLIDRGMLPVMMPPPSGHKHQDATAVECWVADIFEVENMDMKSTARIVVSALVEGAYIHD</sequence>
<dbReference type="InterPro" id="IPR036389">
    <property type="entry name" value="RNase_III_sf"/>
</dbReference>